<dbReference type="EC" id="3.1.26.4" evidence="3"/>
<dbReference type="GO" id="GO:0043137">
    <property type="term" value="P:DNA replication, removal of RNA primer"/>
    <property type="evidence" value="ECO:0007669"/>
    <property type="project" value="TreeGrafter"/>
</dbReference>
<evidence type="ECO:0000256" key="3">
    <source>
        <dbReference type="ARBA" id="ARBA00012180"/>
    </source>
</evidence>
<evidence type="ECO:0000256" key="5">
    <source>
        <dbReference type="ARBA" id="ARBA00022723"/>
    </source>
</evidence>
<dbReference type="InterPro" id="IPR050092">
    <property type="entry name" value="RNase_H"/>
</dbReference>
<evidence type="ECO:0000256" key="6">
    <source>
        <dbReference type="ARBA" id="ARBA00022759"/>
    </source>
</evidence>
<evidence type="ECO:0000256" key="1">
    <source>
        <dbReference type="ARBA" id="ARBA00000077"/>
    </source>
</evidence>
<keyword evidence="10" id="KW-1185">Reference proteome</keyword>
<dbReference type="PROSITE" id="PS50879">
    <property type="entry name" value="RNASE_H_1"/>
    <property type="match status" value="1"/>
</dbReference>
<feature type="domain" description="RNase H type-1" evidence="8">
    <location>
        <begin position="57"/>
        <end position="219"/>
    </location>
</feature>
<dbReference type="EMBL" id="AZGZ01000005">
    <property type="protein sequence ID" value="KZZ95149.1"/>
    <property type="molecule type" value="Genomic_DNA"/>
</dbReference>
<dbReference type="InterPro" id="IPR012337">
    <property type="entry name" value="RNaseH-like_sf"/>
</dbReference>
<comment type="catalytic activity">
    <reaction evidence="1">
        <text>Endonucleolytic cleavage to 5'-phosphomonoester.</text>
        <dbReference type="EC" id="3.1.26.4"/>
    </reaction>
</comment>
<keyword evidence="7" id="KW-0378">Hydrolase</keyword>
<dbReference type="Proteomes" id="UP000242877">
    <property type="component" value="Unassembled WGS sequence"/>
</dbReference>
<dbReference type="GO" id="GO:0046872">
    <property type="term" value="F:metal ion binding"/>
    <property type="evidence" value="ECO:0007669"/>
    <property type="project" value="UniProtKB-KW"/>
</dbReference>
<dbReference type="InterPro" id="IPR002156">
    <property type="entry name" value="RNaseH_domain"/>
</dbReference>
<dbReference type="PANTHER" id="PTHR10642">
    <property type="entry name" value="RIBONUCLEASE H1"/>
    <property type="match status" value="1"/>
</dbReference>
<comment type="similarity">
    <text evidence="2">Belongs to the RNase H family.</text>
</comment>
<gene>
    <name evidence="9" type="ORF">AAP_01637</name>
</gene>
<evidence type="ECO:0000256" key="4">
    <source>
        <dbReference type="ARBA" id="ARBA00022722"/>
    </source>
</evidence>
<dbReference type="Gene3D" id="3.30.420.10">
    <property type="entry name" value="Ribonuclease H-like superfamily/Ribonuclease H"/>
    <property type="match status" value="1"/>
</dbReference>
<dbReference type="SUPFAM" id="SSF53098">
    <property type="entry name" value="Ribonuclease H-like"/>
    <property type="match status" value="1"/>
</dbReference>
<evidence type="ECO:0000256" key="2">
    <source>
        <dbReference type="ARBA" id="ARBA00005300"/>
    </source>
</evidence>
<evidence type="ECO:0000313" key="9">
    <source>
        <dbReference type="EMBL" id="KZZ95149.1"/>
    </source>
</evidence>
<evidence type="ECO:0000256" key="7">
    <source>
        <dbReference type="ARBA" id="ARBA00022801"/>
    </source>
</evidence>
<keyword evidence="6" id="KW-0255">Endonuclease</keyword>
<reference evidence="9 10" key="1">
    <citation type="journal article" date="2016" name="Genome Biol. Evol.">
        <title>Divergent and convergent evolution of fungal pathogenicity.</title>
        <authorList>
            <person name="Shang Y."/>
            <person name="Xiao G."/>
            <person name="Zheng P."/>
            <person name="Cen K."/>
            <person name="Zhan S."/>
            <person name="Wang C."/>
        </authorList>
    </citation>
    <scope>NUCLEOTIDE SEQUENCE [LARGE SCALE GENOMIC DNA]</scope>
    <source>
        <strain evidence="9 10">ARSEF 7405</strain>
    </source>
</reference>
<dbReference type="AlphaFoldDB" id="A0A168BD68"/>
<sequence length="234" mass="26313">MSGKTSHSFHYKESYPSSVKRVITNEIFLHSSDTPESLFPSSLSKVDTQSRFRHRDDISKCLIYTHSACAHNGRFNAHAACSFVFSPDRNRGTVSFPLERRGPSGERHRITNNRASLRAVIGALQYKEWNKDSIETIVIGSSSSYVVWGATQWVRTWTQNGWKTSEGNDVLNQDLWMCLLKEFEHWSNIGVAVEFLLVPEKSGGVMHQRAKIAACATAAEGEVPDDFEMVTESP</sequence>
<evidence type="ECO:0000313" key="10">
    <source>
        <dbReference type="Proteomes" id="UP000242877"/>
    </source>
</evidence>
<dbReference type="OrthoDB" id="4174227at2759"/>
<name>A0A168BD68_9EURO</name>
<dbReference type="CDD" id="cd13934">
    <property type="entry name" value="RNase_H_Dikarya_like"/>
    <property type="match status" value="1"/>
</dbReference>
<dbReference type="PANTHER" id="PTHR10642:SF26">
    <property type="entry name" value="RIBONUCLEASE H1"/>
    <property type="match status" value="1"/>
</dbReference>
<organism evidence="9 10">
    <name type="scientific">Ascosphaera apis ARSEF 7405</name>
    <dbReference type="NCBI Taxonomy" id="392613"/>
    <lineage>
        <taxon>Eukaryota</taxon>
        <taxon>Fungi</taxon>
        <taxon>Dikarya</taxon>
        <taxon>Ascomycota</taxon>
        <taxon>Pezizomycotina</taxon>
        <taxon>Eurotiomycetes</taxon>
        <taxon>Eurotiomycetidae</taxon>
        <taxon>Onygenales</taxon>
        <taxon>Ascosphaeraceae</taxon>
        <taxon>Ascosphaera</taxon>
    </lineage>
</organism>
<dbReference type="InterPro" id="IPR036397">
    <property type="entry name" value="RNaseH_sf"/>
</dbReference>
<keyword evidence="4" id="KW-0540">Nuclease</keyword>
<protein>
    <recommendedName>
        <fullName evidence="3">ribonuclease H</fullName>
        <ecNumber evidence="3">3.1.26.4</ecNumber>
    </recommendedName>
</protein>
<dbReference type="VEuPathDB" id="FungiDB:AAP_01637"/>
<dbReference type="Pfam" id="PF00075">
    <property type="entry name" value="RNase_H"/>
    <property type="match status" value="1"/>
</dbReference>
<dbReference type="GO" id="GO:0003676">
    <property type="term" value="F:nucleic acid binding"/>
    <property type="evidence" value="ECO:0007669"/>
    <property type="project" value="InterPro"/>
</dbReference>
<proteinExistence type="inferred from homology"/>
<accession>A0A168BD68</accession>
<evidence type="ECO:0000259" key="8">
    <source>
        <dbReference type="PROSITE" id="PS50879"/>
    </source>
</evidence>
<keyword evidence="5" id="KW-0479">Metal-binding</keyword>
<dbReference type="GO" id="GO:0004523">
    <property type="term" value="F:RNA-DNA hybrid ribonuclease activity"/>
    <property type="evidence" value="ECO:0007669"/>
    <property type="project" value="UniProtKB-EC"/>
</dbReference>
<comment type="caution">
    <text evidence="9">The sequence shown here is derived from an EMBL/GenBank/DDBJ whole genome shotgun (WGS) entry which is preliminary data.</text>
</comment>